<dbReference type="SUPFAM" id="SSF53474">
    <property type="entry name" value="alpha/beta-Hydrolases"/>
    <property type="match status" value="1"/>
</dbReference>
<name>A0A5M6IVQ7_9PROT</name>
<dbReference type="AlphaFoldDB" id="A0A5M6IVQ7"/>
<dbReference type="Gene3D" id="3.40.50.1820">
    <property type="entry name" value="alpha/beta hydrolase"/>
    <property type="match status" value="1"/>
</dbReference>
<dbReference type="PANTHER" id="PTHR36837:SF2">
    <property type="entry name" value="POLY(3-HYDROXYALKANOATE) POLYMERASE SUBUNIT PHAC"/>
    <property type="match status" value="1"/>
</dbReference>
<dbReference type="InterPro" id="IPR029058">
    <property type="entry name" value="AB_hydrolase_fold"/>
</dbReference>
<dbReference type="GO" id="GO:0016787">
    <property type="term" value="F:hydrolase activity"/>
    <property type="evidence" value="ECO:0007669"/>
    <property type="project" value="UniProtKB-KW"/>
</dbReference>
<evidence type="ECO:0000313" key="2">
    <source>
        <dbReference type="EMBL" id="KAA5612396.1"/>
    </source>
</evidence>
<dbReference type="Pfam" id="PF00561">
    <property type="entry name" value="Abhydrolase_1"/>
    <property type="match status" value="1"/>
</dbReference>
<keyword evidence="2" id="KW-0378">Hydrolase</keyword>
<protein>
    <submittedName>
        <fullName evidence="2">Alpha/beta hydrolase</fullName>
    </submittedName>
</protein>
<dbReference type="Proteomes" id="UP000325255">
    <property type="component" value="Unassembled WGS sequence"/>
</dbReference>
<dbReference type="InterPro" id="IPR000073">
    <property type="entry name" value="AB_hydrolase_1"/>
</dbReference>
<evidence type="ECO:0000313" key="3">
    <source>
        <dbReference type="Proteomes" id="UP000325255"/>
    </source>
</evidence>
<sequence length="422" mass="45001">MTATVLGTARGPLLRRGPRPLLMHLMLAMLKSSSSVTASLNSSAGWPGWSGAAAERARVIAAAAREAAGGRPEAFPQAVVMEALQQDRELVAGIAAYRRHPWRRELPDPPVLWTEGETRLLDFGRGRGRGGPTLLLVPSLVNRAYILDLAPGRSMARFLADAGVRVLLLDWGWPGEVERSFTLTDYIAGRLSRALQAACAQPRSSRVVLGGYCMGGLLAVAAAQGLPRYVAGLALLATPWDFHADDPDRAHTLARLAPLLEPAMAIGGALPVDLLQVLFALLDPWGIASKYRGFARLPQDSERARQFVALEDWLNDGVPLAAPVARECLQGWYGANAPAAGTWRVAGLPVMPGRLDLPCFVAVPARDRIVPPESARPLAALIPGAVLHQPQAGHIGMAAGSGAEAALWRPLLEWLRGLPGRA</sequence>
<reference evidence="2 3" key="1">
    <citation type="submission" date="2019-09" db="EMBL/GenBank/DDBJ databases">
        <title>Genome sequence of Rhodovastum atsumiense, a diverse member of the Acetobacteraceae family of non-sulfur purple photosynthetic bacteria.</title>
        <authorList>
            <person name="Meyer T."/>
            <person name="Kyndt J."/>
        </authorList>
    </citation>
    <scope>NUCLEOTIDE SEQUENCE [LARGE SCALE GENOMIC DNA]</scope>
    <source>
        <strain evidence="2 3">DSM 21279</strain>
    </source>
</reference>
<dbReference type="OrthoDB" id="9767934at2"/>
<keyword evidence="3" id="KW-1185">Reference proteome</keyword>
<accession>A0A5M6IVQ7</accession>
<organism evidence="2 3">
    <name type="scientific">Rhodovastum atsumiense</name>
    <dbReference type="NCBI Taxonomy" id="504468"/>
    <lineage>
        <taxon>Bacteria</taxon>
        <taxon>Pseudomonadati</taxon>
        <taxon>Pseudomonadota</taxon>
        <taxon>Alphaproteobacteria</taxon>
        <taxon>Acetobacterales</taxon>
        <taxon>Acetobacteraceae</taxon>
        <taxon>Rhodovastum</taxon>
    </lineage>
</organism>
<dbReference type="EMBL" id="VWPK01000012">
    <property type="protein sequence ID" value="KAA5612396.1"/>
    <property type="molecule type" value="Genomic_DNA"/>
</dbReference>
<comment type="caution">
    <text evidence="2">The sequence shown here is derived from an EMBL/GenBank/DDBJ whole genome shotgun (WGS) entry which is preliminary data.</text>
</comment>
<feature type="domain" description="AB hydrolase-1" evidence="1">
    <location>
        <begin position="132"/>
        <end position="245"/>
    </location>
</feature>
<gene>
    <name evidence="2" type="ORF">F1189_09465</name>
</gene>
<dbReference type="PANTHER" id="PTHR36837">
    <property type="entry name" value="POLY(3-HYDROXYALKANOATE) POLYMERASE SUBUNIT PHAC"/>
    <property type="match status" value="1"/>
</dbReference>
<proteinExistence type="predicted"/>
<dbReference type="InterPro" id="IPR051321">
    <property type="entry name" value="PHA/PHB_synthase"/>
</dbReference>
<evidence type="ECO:0000259" key="1">
    <source>
        <dbReference type="Pfam" id="PF00561"/>
    </source>
</evidence>